<comment type="cofactor">
    <cofactor evidence="1">
        <name>Mg(2+)</name>
        <dbReference type="ChEBI" id="CHEBI:18420"/>
    </cofactor>
</comment>
<keyword evidence="3" id="KW-0378">Hydrolase</keyword>
<dbReference type="GO" id="GO:0046872">
    <property type="term" value="F:metal ion binding"/>
    <property type="evidence" value="ECO:0007669"/>
    <property type="project" value="UniProtKB-KW"/>
</dbReference>
<dbReference type="InterPro" id="IPR000086">
    <property type="entry name" value="NUDIX_hydrolase_dom"/>
</dbReference>
<dbReference type="SUPFAM" id="SSF55811">
    <property type="entry name" value="Nudix"/>
    <property type="match status" value="1"/>
</dbReference>
<dbReference type="PROSITE" id="PS51462">
    <property type="entry name" value="NUDIX"/>
    <property type="match status" value="1"/>
</dbReference>
<dbReference type="PANTHER" id="PTHR31835:SF1">
    <property type="entry name" value="URIDINE DIPHOSPHATE GLUCOSE PYROPHOSPHATASE NUDT22"/>
    <property type="match status" value="1"/>
</dbReference>
<evidence type="ECO:0000256" key="3">
    <source>
        <dbReference type="ARBA" id="ARBA00022801"/>
    </source>
</evidence>
<dbReference type="CDD" id="cd02883">
    <property type="entry name" value="NUDIX_Hydrolase"/>
    <property type="match status" value="1"/>
</dbReference>
<keyword evidence="2" id="KW-0479">Metal-binding</keyword>
<evidence type="ECO:0000313" key="8">
    <source>
        <dbReference type="Proteomes" id="UP001346869"/>
    </source>
</evidence>
<dbReference type="Proteomes" id="UP001346869">
    <property type="component" value="Unassembled WGS sequence"/>
</dbReference>
<dbReference type="InterPro" id="IPR055295">
    <property type="entry name" value="NUDT22/NUDT9-like"/>
</dbReference>
<dbReference type="PANTHER" id="PTHR31835">
    <property type="entry name" value="URIDINE DIPHOSPHATE GLUCOSE PYROPHOSPHATASE"/>
    <property type="match status" value="1"/>
</dbReference>
<comment type="caution">
    <text evidence="7">The sequence shown here is derived from an EMBL/GenBank/DDBJ whole genome shotgun (WGS) entry which is preliminary data.</text>
</comment>
<feature type="region of interest" description="Disordered" evidence="5">
    <location>
        <begin position="79"/>
        <end position="112"/>
    </location>
</feature>
<feature type="domain" description="Nudix hydrolase" evidence="6">
    <location>
        <begin position="202"/>
        <end position="377"/>
    </location>
</feature>
<dbReference type="EMBL" id="JAUZQC010000010">
    <property type="protein sequence ID" value="KAK5864679.1"/>
    <property type="molecule type" value="Genomic_DNA"/>
</dbReference>
<dbReference type="InterPro" id="IPR015797">
    <property type="entry name" value="NUDIX_hydrolase-like_dom_sf"/>
</dbReference>
<proteinExistence type="predicted"/>
<evidence type="ECO:0000256" key="4">
    <source>
        <dbReference type="ARBA" id="ARBA00022842"/>
    </source>
</evidence>
<evidence type="ECO:0000256" key="2">
    <source>
        <dbReference type="ARBA" id="ARBA00022723"/>
    </source>
</evidence>
<dbReference type="AlphaFoldDB" id="A0AAN7XQD7"/>
<name>A0AAN7XQD7_ELEMC</name>
<keyword evidence="4" id="KW-0460">Magnesium</keyword>
<evidence type="ECO:0000259" key="6">
    <source>
        <dbReference type="PROSITE" id="PS51462"/>
    </source>
</evidence>
<protein>
    <recommendedName>
        <fullName evidence="6">Nudix hydrolase domain-containing protein</fullName>
    </recommendedName>
</protein>
<dbReference type="GO" id="GO:0052751">
    <property type="term" value="F:GDP-mannose hydrolase activity"/>
    <property type="evidence" value="ECO:0007669"/>
    <property type="project" value="TreeGrafter"/>
</dbReference>
<gene>
    <name evidence="7" type="ORF">PBY51_015903</name>
</gene>
<reference evidence="7 8" key="1">
    <citation type="journal article" date="2023" name="Genes (Basel)">
        <title>Chromosome-Level Genome Assembly and Circadian Gene Repertoire of the Patagonia Blennie Eleginops maclovinus-The Closest Ancestral Proxy of Antarctic Cryonotothenioids.</title>
        <authorList>
            <person name="Cheng C.C."/>
            <person name="Rivera-Colon A.G."/>
            <person name="Minhas B.F."/>
            <person name="Wilson L."/>
            <person name="Rayamajhi N."/>
            <person name="Vargas-Chacoff L."/>
            <person name="Catchen J.M."/>
        </authorList>
    </citation>
    <scope>NUCLEOTIDE SEQUENCE [LARGE SCALE GENOMIC DNA]</scope>
    <source>
        <strain evidence="7">JMC-PN-2008</strain>
    </source>
</reference>
<sequence>MTDSEVSVLLHCAAWRGLLQAQVQVELSERFNRQTDPAVDRHIEEVWTERVSKEPWLFNGSKFRLHSFCLSSFPVSHKHPACTHPPNTPSSDRAEEQEGDAPNRTQKMEKSCITDSLHDTAQSSLDRRSRDVNQVENADSVSALSPASSTFCINAEDPEPLLTLRLGLTCYKDYLGTNWSCRVAELRQRGEVEFRDALALLAQPLGVGGIVCTDDGQVVFIRRSQKVAEAGGLLDIPGGHPEPKVVCERLGQAVREEQISVDMMQQRPVVSELFLSVCAEIRDEVNIPLSSLGEPVLMGVALNHTSAGRPSAEFYVSCSLTSDEVRKLYWQGGAEAHESTDIVFLSRTEVLQLDISSPLWSELCPSAKGAILLYQTVKPYSERGQSRQHDAQQIASEKRSG</sequence>
<dbReference type="Gene3D" id="3.90.79.10">
    <property type="entry name" value="Nucleoside Triphosphate Pyrophosphohydrolase"/>
    <property type="match status" value="1"/>
</dbReference>
<evidence type="ECO:0000256" key="5">
    <source>
        <dbReference type="SAM" id="MobiDB-lite"/>
    </source>
</evidence>
<reference evidence="7 8" key="2">
    <citation type="journal article" date="2023" name="Mol. Biol. Evol.">
        <title>Genomics of Secondarily Temperate Adaptation in the Only Non-Antarctic Icefish.</title>
        <authorList>
            <person name="Rivera-Colon A.G."/>
            <person name="Rayamajhi N."/>
            <person name="Minhas B.F."/>
            <person name="Madrigal G."/>
            <person name="Bilyk K.T."/>
            <person name="Yoon V."/>
            <person name="Hune M."/>
            <person name="Gregory S."/>
            <person name="Cheng C.H.C."/>
            <person name="Catchen J.M."/>
        </authorList>
    </citation>
    <scope>NUCLEOTIDE SEQUENCE [LARGE SCALE GENOMIC DNA]</scope>
    <source>
        <strain evidence="7">JMC-PN-2008</strain>
    </source>
</reference>
<evidence type="ECO:0000313" key="7">
    <source>
        <dbReference type="EMBL" id="KAK5864679.1"/>
    </source>
</evidence>
<dbReference type="FunFam" id="3.90.79.10:FF:000087">
    <property type="entry name" value="Nudix (nucleoside diphosphate linked moiety X)-type motif 22"/>
    <property type="match status" value="1"/>
</dbReference>
<organism evidence="7 8">
    <name type="scientific">Eleginops maclovinus</name>
    <name type="common">Patagonian blennie</name>
    <name type="synonym">Eleginus maclovinus</name>
    <dbReference type="NCBI Taxonomy" id="56733"/>
    <lineage>
        <taxon>Eukaryota</taxon>
        <taxon>Metazoa</taxon>
        <taxon>Chordata</taxon>
        <taxon>Craniata</taxon>
        <taxon>Vertebrata</taxon>
        <taxon>Euteleostomi</taxon>
        <taxon>Actinopterygii</taxon>
        <taxon>Neopterygii</taxon>
        <taxon>Teleostei</taxon>
        <taxon>Neoteleostei</taxon>
        <taxon>Acanthomorphata</taxon>
        <taxon>Eupercaria</taxon>
        <taxon>Perciformes</taxon>
        <taxon>Notothenioidei</taxon>
        <taxon>Eleginopidae</taxon>
        <taxon>Eleginops</taxon>
    </lineage>
</organism>
<keyword evidence="8" id="KW-1185">Reference proteome</keyword>
<accession>A0AAN7XQD7</accession>
<evidence type="ECO:0000256" key="1">
    <source>
        <dbReference type="ARBA" id="ARBA00001946"/>
    </source>
</evidence>